<evidence type="ECO:0000313" key="9">
    <source>
        <dbReference type="Proteomes" id="UP000176445"/>
    </source>
</evidence>
<keyword evidence="1" id="KW-1003">Cell membrane</keyword>
<dbReference type="AlphaFoldDB" id="A0A1F6CQE4"/>
<dbReference type="HAMAP" id="MF_02065">
    <property type="entry name" value="MltG"/>
    <property type="match status" value="1"/>
</dbReference>
<proteinExistence type="inferred from homology"/>
<dbReference type="EMBL" id="MFKW01000030">
    <property type="protein sequence ID" value="OGG51364.1"/>
    <property type="molecule type" value="Genomic_DNA"/>
</dbReference>
<organism evidence="8 9">
    <name type="scientific">Candidatus Kaiserbacteria bacterium RIFCSPHIGHO2_01_FULL_54_36b</name>
    <dbReference type="NCBI Taxonomy" id="1798483"/>
    <lineage>
        <taxon>Bacteria</taxon>
        <taxon>Candidatus Kaiseribacteriota</taxon>
    </lineage>
</organism>
<keyword evidence="2 7" id="KW-0812">Transmembrane</keyword>
<evidence type="ECO:0000256" key="4">
    <source>
        <dbReference type="ARBA" id="ARBA00023136"/>
    </source>
</evidence>
<dbReference type="Gene3D" id="3.30.1490.480">
    <property type="entry name" value="Endolytic murein transglycosylase"/>
    <property type="match status" value="1"/>
</dbReference>
<feature type="non-terminal residue" evidence="8">
    <location>
        <position position="330"/>
    </location>
</feature>
<dbReference type="Proteomes" id="UP000176445">
    <property type="component" value="Unassembled WGS sequence"/>
</dbReference>
<dbReference type="NCBIfam" id="TIGR00247">
    <property type="entry name" value="endolytic transglycosylase MltG"/>
    <property type="match status" value="1"/>
</dbReference>
<evidence type="ECO:0000256" key="7">
    <source>
        <dbReference type="SAM" id="Phobius"/>
    </source>
</evidence>
<protein>
    <recommendedName>
        <fullName evidence="10">Endolytic murein transglycosylase</fullName>
    </recommendedName>
</protein>
<gene>
    <name evidence="8" type="ORF">A2704_03830</name>
</gene>
<evidence type="ECO:0000256" key="2">
    <source>
        <dbReference type="ARBA" id="ARBA00022692"/>
    </source>
</evidence>
<evidence type="ECO:0000256" key="6">
    <source>
        <dbReference type="ARBA" id="ARBA00023316"/>
    </source>
</evidence>
<sequence>MIQFLERFGTASVSALGLHTRRYALEWLLALTILGSALLSMYLLIAPPSPYPSGAVVVVKEGASAAVVARELADAGVVLHPELLRALLRATGDTAIRAGAYRFAAPENLVSVARRLSAGVYGIPAKRITFPEGLTTLDMAHKVAAAFPSLSVSDFISEAGPYEGYLFPDTYTFQPSATAASIVIKLQDTFLEKTESLASDIAVSGRTLSDVVIMASIIEREARRPDDRRMISGILWNRIEKGMPLQVDAVFGYIYSRQTYSPSYADLGVDSPYNTYTNKGLPPGPICNPGLSAIDAALHPTKTKYLFYLTGRDGLMRYATTYKGHKANLN</sequence>
<dbReference type="InterPro" id="IPR003770">
    <property type="entry name" value="MLTG-like"/>
</dbReference>
<dbReference type="Pfam" id="PF02618">
    <property type="entry name" value="YceG"/>
    <property type="match status" value="1"/>
</dbReference>
<dbReference type="CDD" id="cd08010">
    <property type="entry name" value="MltG_like"/>
    <property type="match status" value="1"/>
</dbReference>
<comment type="caution">
    <text evidence="8">The sequence shown here is derived from an EMBL/GenBank/DDBJ whole genome shotgun (WGS) entry which is preliminary data.</text>
</comment>
<keyword evidence="3 7" id="KW-1133">Transmembrane helix</keyword>
<dbReference type="PANTHER" id="PTHR30518:SF2">
    <property type="entry name" value="ENDOLYTIC MUREIN TRANSGLYCOSYLASE"/>
    <property type="match status" value="1"/>
</dbReference>
<keyword evidence="6" id="KW-0961">Cell wall biogenesis/degradation</keyword>
<evidence type="ECO:0000313" key="8">
    <source>
        <dbReference type="EMBL" id="OGG51364.1"/>
    </source>
</evidence>
<keyword evidence="4 7" id="KW-0472">Membrane</keyword>
<keyword evidence="5" id="KW-0456">Lyase</keyword>
<evidence type="ECO:0000256" key="3">
    <source>
        <dbReference type="ARBA" id="ARBA00022989"/>
    </source>
</evidence>
<feature type="transmembrane region" description="Helical" evidence="7">
    <location>
        <begin position="27"/>
        <end position="45"/>
    </location>
</feature>
<reference evidence="8 9" key="1">
    <citation type="journal article" date="2016" name="Nat. Commun.">
        <title>Thousands of microbial genomes shed light on interconnected biogeochemical processes in an aquifer system.</title>
        <authorList>
            <person name="Anantharaman K."/>
            <person name="Brown C.T."/>
            <person name="Hug L.A."/>
            <person name="Sharon I."/>
            <person name="Castelle C.J."/>
            <person name="Probst A.J."/>
            <person name="Thomas B.C."/>
            <person name="Singh A."/>
            <person name="Wilkins M.J."/>
            <person name="Karaoz U."/>
            <person name="Brodie E.L."/>
            <person name="Williams K.H."/>
            <person name="Hubbard S.S."/>
            <person name="Banfield J.F."/>
        </authorList>
    </citation>
    <scope>NUCLEOTIDE SEQUENCE [LARGE SCALE GENOMIC DNA]</scope>
</reference>
<dbReference type="PANTHER" id="PTHR30518">
    <property type="entry name" value="ENDOLYTIC MUREIN TRANSGLYCOSYLASE"/>
    <property type="match status" value="1"/>
</dbReference>
<accession>A0A1F6CQE4</accession>
<dbReference type="GO" id="GO:0071555">
    <property type="term" value="P:cell wall organization"/>
    <property type="evidence" value="ECO:0007669"/>
    <property type="project" value="UniProtKB-KW"/>
</dbReference>
<name>A0A1F6CQE4_9BACT</name>
<dbReference type="GO" id="GO:0016829">
    <property type="term" value="F:lyase activity"/>
    <property type="evidence" value="ECO:0007669"/>
    <property type="project" value="UniProtKB-KW"/>
</dbReference>
<evidence type="ECO:0008006" key="10">
    <source>
        <dbReference type="Google" id="ProtNLM"/>
    </source>
</evidence>
<evidence type="ECO:0000256" key="1">
    <source>
        <dbReference type="ARBA" id="ARBA00022475"/>
    </source>
</evidence>
<evidence type="ECO:0000256" key="5">
    <source>
        <dbReference type="ARBA" id="ARBA00023239"/>
    </source>
</evidence>